<accession>A0A314UXV0</accession>
<evidence type="ECO:0000256" key="1">
    <source>
        <dbReference type="SAM" id="MobiDB-lite"/>
    </source>
</evidence>
<feature type="region of interest" description="Disordered" evidence="1">
    <location>
        <begin position="1"/>
        <end position="23"/>
    </location>
</feature>
<dbReference type="Proteomes" id="UP000250321">
    <property type="component" value="Unassembled WGS sequence"/>
</dbReference>
<comment type="caution">
    <text evidence="2">The sequence shown here is derived from an EMBL/GenBank/DDBJ whole genome shotgun (WGS) entry which is preliminary data.</text>
</comment>
<feature type="region of interest" description="Disordered" evidence="1">
    <location>
        <begin position="131"/>
        <end position="150"/>
    </location>
</feature>
<evidence type="ECO:0000313" key="3">
    <source>
        <dbReference type="Proteomes" id="UP000250321"/>
    </source>
</evidence>
<protein>
    <submittedName>
        <fullName evidence="2">Uncharacterized protein</fullName>
    </submittedName>
</protein>
<sequence length="150" mass="16341">MSDSQETPSSGSAFRDDREDEDVVDQMYDAADQMGEDMPIGLGGNFEYRGVVGEARGEKLGGAERGEEVGEAEDREIVTVARAGLGGVVERSIGTDLDEEEWSADEHSSTMTQQKLDRLREEYSIPSSVRLRALTGDENPSTPPLGWVTL</sequence>
<dbReference type="EMBL" id="PJQY01002857">
    <property type="protein sequence ID" value="PQM42211.1"/>
    <property type="molecule type" value="Genomic_DNA"/>
</dbReference>
<reference evidence="2 3" key="1">
    <citation type="submission" date="2018-02" db="EMBL/GenBank/DDBJ databases">
        <title>Draft genome of wild Prunus yedoensis var. nudiflora.</title>
        <authorList>
            <person name="Baek S."/>
            <person name="Kim J.-H."/>
            <person name="Choi K."/>
            <person name="Kim G.-B."/>
            <person name="Cho A."/>
            <person name="Jang H."/>
            <person name="Shin C.-H."/>
            <person name="Yu H.-J."/>
            <person name="Mun J.-H."/>
        </authorList>
    </citation>
    <scope>NUCLEOTIDE SEQUENCE [LARGE SCALE GENOMIC DNA]</scope>
    <source>
        <strain evidence="3">cv. Jeju island</strain>
        <tissue evidence="2">Leaf</tissue>
    </source>
</reference>
<keyword evidence="3" id="KW-1185">Reference proteome</keyword>
<feature type="compositionally biased region" description="Polar residues" evidence="1">
    <location>
        <begin position="1"/>
        <end position="12"/>
    </location>
</feature>
<dbReference type="AlphaFoldDB" id="A0A314UXV0"/>
<evidence type="ECO:0000313" key="2">
    <source>
        <dbReference type="EMBL" id="PQM42211.1"/>
    </source>
</evidence>
<gene>
    <name evidence="2" type="ORF">Pyn_23039</name>
</gene>
<organism evidence="2 3">
    <name type="scientific">Prunus yedoensis var. nudiflora</name>
    <dbReference type="NCBI Taxonomy" id="2094558"/>
    <lineage>
        <taxon>Eukaryota</taxon>
        <taxon>Viridiplantae</taxon>
        <taxon>Streptophyta</taxon>
        <taxon>Embryophyta</taxon>
        <taxon>Tracheophyta</taxon>
        <taxon>Spermatophyta</taxon>
        <taxon>Magnoliopsida</taxon>
        <taxon>eudicotyledons</taxon>
        <taxon>Gunneridae</taxon>
        <taxon>Pentapetalae</taxon>
        <taxon>rosids</taxon>
        <taxon>fabids</taxon>
        <taxon>Rosales</taxon>
        <taxon>Rosaceae</taxon>
        <taxon>Amygdaloideae</taxon>
        <taxon>Amygdaleae</taxon>
        <taxon>Prunus</taxon>
    </lineage>
</organism>
<feature type="region of interest" description="Disordered" evidence="1">
    <location>
        <begin position="96"/>
        <end position="117"/>
    </location>
</feature>
<name>A0A314UXV0_PRUYE</name>
<proteinExistence type="predicted"/>